<evidence type="ECO:0000313" key="1">
    <source>
        <dbReference type="EMBL" id="PRY47210.1"/>
    </source>
</evidence>
<evidence type="ECO:0000313" key="2">
    <source>
        <dbReference type="Proteomes" id="UP000238375"/>
    </source>
</evidence>
<dbReference type="Gene3D" id="3.30.300.20">
    <property type="match status" value="1"/>
</dbReference>
<protein>
    <submittedName>
        <fullName evidence="1">Putative redox protein</fullName>
    </submittedName>
</protein>
<proteinExistence type="predicted"/>
<dbReference type="InterPro" id="IPR015946">
    <property type="entry name" value="KH_dom-like_a/b"/>
</dbReference>
<name>A0A2T0TNC3_9BACT</name>
<dbReference type="InterPro" id="IPR036102">
    <property type="entry name" value="OsmC/Ohrsf"/>
</dbReference>
<dbReference type="RefSeq" id="WP_106135953.1">
    <property type="nucleotide sequence ID" value="NZ_PVTE01000001.1"/>
</dbReference>
<reference evidence="1 2" key="1">
    <citation type="submission" date="2018-03" db="EMBL/GenBank/DDBJ databases">
        <title>Genomic Encyclopedia of Archaeal and Bacterial Type Strains, Phase II (KMG-II): from individual species to whole genera.</title>
        <authorList>
            <person name="Goeker M."/>
        </authorList>
    </citation>
    <scope>NUCLEOTIDE SEQUENCE [LARGE SCALE GENOMIC DNA]</scope>
    <source>
        <strain evidence="1 2">DSM 28354</strain>
    </source>
</reference>
<dbReference type="PANTHER" id="PTHR39624:SF2">
    <property type="entry name" value="OSMC-LIKE PROTEIN"/>
    <property type="match status" value="1"/>
</dbReference>
<comment type="caution">
    <text evidence="1">The sequence shown here is derived from an EMBL/GenBank/DDBJ whole genome shotgun (WGS) entry which is preliminary data.</text>
</comment>
<organism evidence="1 2">
    <name type="scientific">Spirosoma oryzae</name>
    <dbReference type="NCBI Taxonomy" id="1469603"/>
    <lineage>
        <taxon>Bacteria</taxon>
        <taxon>Pseudomonadati</taxon>
        <taxon>Bacteroidota</taxon>
        <taxon>Cytophagia</taxon>
        <taxon>Cytophagales</taxon>
        <taxon>Cytophagaceae</taxon>
        <taxon>Spirosoma</taxon>
    </lineage>
</organism>
<gene>
    <name evidence="1" type="ORF">CLV58_101276</name>
</gene>
<dbReference type="AlphaFoldDB" id="A0A2T0TNC3"/>
<dbReference type="Pfam" id="PF02566">
    <property type="entry name" value="OsmC"/>
    <property type="match status" value="1"/>
</dbReference>
<dbReference type="OrthoDB" id="9791538at2"/>
<dbReference type="SUPFAM" id="SSF82784">
    <property type="entry name" value="OsmC-like"/>
    <property type="match status" value="1"/>
</dbReference>
<sequence length="132" mass="14899">MPTISARIERTPYETHITTPTQVVVSDEPTDVGGQDRGMKPGELLAGSLAACTVITLRMYADRKEWPLDAAVAHVDYSYDREQKRSRFELQLVLTGELSDEQRERLLEIAEKCPIHQILEHPADFHTTLANP</sequence>
<keyword evidence="2" id="KW-1185">Reference proteome</keyword>
<dbReference type="Proteomes" id="UP000238375">
    <property type="component" value="Unassembled WGS sequence"/>
</dbReference>
<dbReference type="PANTHER" id="PTHR39624">
    <property type="entry name" value="PROTEIN INVOLVED IN RIMO-MEDIATED BETA-METHYLTHIOLATION OF RIBOSOMAL PROTEIN S12 YCAO"/>
    <property type="match status" value="1"/>
</dbReference>
<dbReference type="EMBL" id="PVTE01000001">
    <property type="protein sequence ID" value="PRY47210.1"/>
    <property type="molecule type" value="Genomic_DNA"/>
</dbReference>
<accession>A0A2T0TNC3</accession>
<dbReference type="InterPro" id="IPR003718">
    <property type="entry name" value="OsmC/Ohr_fam"/>
</dbReference>